<proteinExistence type="predicted"/>
<feature type="domain" description="YDG" evidence="5">
    <location>
        <begin position="282"/>
        <end position="429"/>
    </location>
</feature>
<dbReference type="InterPro" id="IPR036987">
    <property type="entry name" value="SRA-YDG_sf"/>
</dbReference>
<evidence type="ECO:0000256" key="1">
    <source>
        <dbReference type="ARBA" id="ARBA00004286"/>
    </source>
</evidence>
<protein>
    <recommendedName>
        <fullName evidence="5">YDG domain-containing protein</fullName>
    </recommendedName>
</protein>
<dbReference type="Pfam" id="PF02182">
    <property type="entry name" value="SAD_SRA"/>
    <property type="match status" value="1"/>
</dbReference>
<dbReference type="GO" id="GO:0003690">
    <property type="term" value="F:double-stranded DNA binding"/>
    <property type="evidence" value="ECO:0007669"/>
    <property type="project" value="TreeGrafter"/>
</dbReference>
<evidence type="ECO:0000259" key="5">
    <source>
        <dbReference type="PROSITE" id="PS51015"/>
    </source>
</evidence>
<comment type="subcellular location">
    <subcellularLocation>
        <location evidence="1">Chromosome</location>
    </subcellularLocation>
    <subcellularLocation>
        <location evidence="3">Nucleus</location>
    </subcellularLocation>
</comment>
<sequence>MVFPEKISQPVISTKRPLGDSDDCKLDEFRKPKMVMRKYPPHKIRGAEAVRDFPPDCGIFLDSLVTKVEKNPLKKLDNVESNIENVTSHGKDKMVKSQPFEDNKLNNCLKPEGLGFKKPSFGSRPKMKFGNPKEQHPVCGIIQERKPFKKLDNVDSKSMECCHPLENTKLNSFKHKESGISKPFGSRSTGKVKFWDPRIPSSNDDNAPKVKDTNFIGSRNEQIRREKIRETMILFETIYTQLLQDNGSKQKGEKRAIWILPMEAAKIVKQKLKWMNVDKTFGEILGVQPGDMFRFRSQLHIVGLHCQPHCGIDYTSINEKNLAISIVNSHRYSNKSQSCDVLTYCGEGGGAGCFGYKPQVPPDDQKLERGNLALKNSMIEKNHVRVIRKVFGVGNNNNVFVYDGLYTVEHCTQKRSSEGKMVFMFELHRVPGQPNFQQRVNAIPGNFVLYHHTTFQML</sequence>
<evidence type="ECO:0000256" key="4">
    <source>
        <dbReference type="SAM" id="MobiDB-lite"/>
    </source>
</evidence>
<dbReference type="InterPro" id="IPR003105">
    <property type="entry name" value="SRA_YDG"/>
</dbReference>
<dbReference type="GO" id="GO:0005694">
    <property type="term" value="C:chromosome"/>
    <property type="evidence" value="ECO:0007669"/>
    <property type="project" value="UniProtKB-SubCell"/>
</dbReference>
<dbReference type="GO" id="GO:0005634">
    <property type="term" value="C:nucleus"/>
    <property type="evidence" value="ECO:0007669"/>
    <property type="project" value="UniProtKB-SubCell"/>
</dbReference>
<dbReference type="PROSITE" id="PS51015">
    <property type="entry name" value="YDG"/>
    <property type="match status" value="1"/>
</dbReference>
<keyword evidence="2 3" id="KW-0539">Nucleus</keyword>
<dbReference type="SMART" id="SM00466">
    <property type="entry name" value="SRA"/>
    <property type="match status" value="1"/>
</dbReference>
<name>A0AA35ZN77_LACSI</name>
<dbReference type="InterPro" id="IPR051357">
    <property type="entry name" value="H3K9_HMTase_SUVAR3-9"/>
</dbReference>
<reference evidence="6" key="1">
    <citation type="submission" date="2023-04" db="EMBL/GenBank/DDBJ databases">
        <authorList>
            <person name="Vijverberg K."/>
            <person name="Xiong W."/>
            <person name="Schranz E."/>
        </authorList>
    </citation>
    <scope>NUCLEOTIDE SEQUENCE</scope>
</reference>
<evidence type="ECO:0000256" key="2">
    <source>
        <dbReference type="ARBA" id="ARBA00023242"/>
    </source>
</evidence>
<accession>A0AA35ZN77</accession>
<dbReference type="InterPro" id="IPR015947">
    <property type="entry name" value="PUA-like_sf"/>
</dbReference>
<evidence type="ECO:0000256" key="3">
    <source>
        <dbReference type="PROSITE-ProRule" id="PRU00358"/>
    </source>
</evidence>
<dbReference type="AlphaFoldDB" id="A0AA35ZN77"/>
<dbReference type="EMBL" id="OX465084">
    <property type="protein sequence ID" value="CAI9295800.1"/>
    <property type="molecule type" value="Genomic_DNA"/>
</dbReference>
<gene>
    <name evidence="6" type="ORF">LSALG_LOCUS34723</name>
</gene>
<dbReference type="SUPFAM" id="SSF88697">
    <property type="entry name" value="PUA domain-like"/>
    <property type="match status" value="1"/>
</dbReference>
<feature type="region of interest" description="Disordered" evidence="4">
    <location>
        <begin position="191"/>
        <end position="213"/>
    </location>
</feature>
<dbReference type="GO" id="GO:0042054">
    <property type="term" value="F:histone methyltransferase activity"/>
    <property type="evidence" value="ECO:0007669"/>
    <property type="project" value="TreeGrafter"/>
</dbReference>
<keyword evidence="7" id="KW-1185">Reference proteome</keyword>
<dbReference type="Proteomes" id="UP001177003">
    <property type="component" value="Chromosome 8"/>
</dbReference>
<dbReference type="PANTHER" id="PTHR45660:SF46">
    <property type="entry name" value="HISTONE-LYSINE N-METHYLTRANSFERASE, H3 LYSINE-9 SPECIFIC SUVH6"/>
    <property type="match status" value="1"/>
</dbReference>
<dbReference type="Gene3D" id="2.30.280.10">
    <property type="entry name" value="SRA-YDG"/>
    <property type="match status" value="1"/>
</dbReference>
<evidence type="ECO:0000313" key="7">
    <source>
        <dbReference type="Proteomes" id="UP001177003"/>
    </source>
</evidence>
<organism evidence="6 7">
    <name type="scientific">Lactuca saligna</name>
    <name type="common">Willowleaf lettuce</name>
    <dbReference type="NCBI Taxonomy" id="75948"/>
    <lineage>
        <taxon>Eukaryota</taxon>
        <taxon>Viridiplantae</taxon>
        <taxon>Streptophyta</taxon>
        <taxon>Embryophyta</taxon>
        <taxon>Tracheophyta</taxon>
        <taxon>Spermatophyta</taxon>
        <taxon>Magnoliopsida</taxon>
        <taxon>eudicotyledons</taxon>
        <taxon>Gunneridae</taxon>
        <taxon>Pentapetalae</taxon>
        <taxon>asterids</taxon>
        <taxon>campanulids</taxon>
        <taxon>Asterales</taxon>
        <taxon>Asteraceae</taxon>
        <taxon>Cichorioideae</taxon>
        <taxon>Cichorieae</taxon>
        <taxon>Lactucinae</taxon>
        <taxon>Lactuca</taxon>
    </lineage>
</organism>
<evidence type="ECO:0000313" key="6">
    <source>
        <dbReference type="EMBL" id="CAI9295800.1"/>
    </source>
</evidence>
<dbReference type="PANTHER" id="PTHR45660">
    <property type="entry name" value="HISTONE-LYSINE N-METHYLTRANSFERASE SETMAR"/>
    <property type="match status" value="1"/>
</dbReference>